<evidence type="ECO:0000256" key="3">
    <source>
        <dbReference type="ARBA" id="ARBA00022578"/>
    </source>
</evidence>
<evidence type="ECO:0000313" key="6">
    <source>
        <dbReference type="EMBL" id="OSJ36673.1"/>
    </source>
</evidence>
<evidence type="ECO:0000256" key="4">
    <source>
        <dbReference type="ARBA" id="ARBA00023125"/>
    </source>
</evidence>
<dbReference type="AlphaFoldDB" id="A0A1Y2JZN4"/>
<keyword evidence="4" id="KW-0238">DNA-binding</keyword>
<evidence type="ECO:0000256" key="1">
    <source>
        <dbReference type="ARBA" id="ARBA00002190"/>
    </source>
</evidence>
<proteinExistence type="inferred from homology"/>
<keyword evidence="3" id="KW-0815">Transposition</keyword>
<dbReference type="InterPro" id="IPR001207">
    <property type="entry name" value="Transposase_mutator"/>
</dbReference>
<dbReference type="GO" id="GO:0004803">
    <property type="term" value="F:transposase activity"/>
    <property type="evidence" value="ECO:0007669"/>
    <property type="project" value="InterPro"/>
</dbReference>
<organism evidence="6 7">
    <name type="scientific">Bradyrhizobium japonicum</name>
    <dbReference type="NCBI Taxonomy" id="375"/>
    <lineage>
        <taxon>Bacteria</taxon>
        <taxon>Pseudomonadati</taxon>
        <taxon>Pseudomonadota</taxon>
        <taxon>Alphaproteobacteria</taxon>
        <taxon>Hyphomicrobiales</taxon>
        <taxon>Nitrobacteraceae</taxon>
        <taxon>Bradyrhizobium</taxon>
    </lineage>
</organism>
<dbReference type="Pfam" id="PF00872">
    <property type="entry name" value="Transposase_mut"/>
    <property type="match status" value="1"/>
</dbReference>
<dbReference type="EMBL" id="NAFL01000182">
    <property type="protein sequence ID" value="OSJ36673.1"/>
    <property type="molecule type" value="Genomic_DNA"/>
</dbReference>
<protein>
    <recommendedName>
        <fullName evidence="8">Mutator family transposase</fullName>
    </recommendedName>
</protein>
<accession>A0A1Y2JZN4</accession>
<dbReference type="GO" id="GO:0003677">
    <property type="term" value="F:DNA binding"/>
    <property type="evidence" value="ECO:0007669"/>
    <property type="project" value="UniProtKB-KW"/>
</dbReference>
<dbReference type="GO" id="GO:0006313">
    <property type="term" value="P:DNA transposition"/>
    <property type="evidence" value="ECO:0007669"/>
    <property type="project" value="InterPro"/>
</dbReference>
<comment type="function">
    <text evidence="1">Required for the transposition of the insertion element.</text>
</comment>
<gene>
    <name evidence="6" type="ORF">BSZ19_03105</name>
</gene>
<name>A0A1Y2JZN4_BRAJP</name>
<sequence length="257" mass="27652">MEDAVRVRLHLPPAPGAGAALCRGLRAGSRRCHRPTGQIQQPGRTQDWIKLGGKVTPAADLLRETIGFAAHRLLELDVESLTGVPYGEKNFEHRAQRNGYRDRSWETPAGTVEVRIPKLLKGSYFRGCLEPWRVAEKVLTAVDAGGLCPGRLNLLGRRSGAGDGHDGGSPLSEVCGCAVGRRPHEGRSCSDRSNGLAVSVDRRPLREGAPTAAHRLARCDHRVGVNGGGRGEVLGMDIGLSQAETFWTAFRLGASSW</sequence>
<keyword evidence="5" id="KW-0233">DNA recombination</keyword>
<comment type="caution">
    <text evidence="6">The sequence shown here is derived from an EMBL/GenBank/DDBJ whole genome shotgun (WGS) entry which is preliminary data.</text>
</comment>
<evidence type="ECO:0000256" key="2">
    <source>
        <dbReference type="ARBA" id="ARBA00010961"/>
    </source>
</evidence>
<dbReference type="Proteomes" id="UP000193335">
    <property type="component" value="Unassembled WGS sequence"/>
</dbReference>
<evidence type="ECO:0000313" key="7">
    <source>
        <dbReference type="Proteomes" id="UP000193335"/>
    </source>
</evidence>
<evidence type="ECO:0000256" key="5">
    <source>
        <dbReference type="ARBA" id="ARBA00023172"/>
    </source>
</evidence>
<comment type="similarity">
    <text evidence="2">Belongs to the transposase mutator family.</text>
</comment>
<evidence type="ECO:0008006" key="8">
    <source>
        <dbReference type="Google" id="ProtNLM"/>
    </source>
</evidence>
<reference evidence="6 7" key="1">
    <citation type="submission" date="2017-03" db="EMBL/GenBank/DDBJ databases">
        <title>Whole genome sequences of fourteen strains of Bradyrhizobium canariense and one strain of Bradyrhizobium japonicum isolated from Lupinus (Papilionoideae: Genisteae) species in Algeria.</title>
        <authorList>
            <person name="Crovadore J."/>
            <person name="Chekireb D."/>
            <person name="Brachmann A."/>
            <person name="Chablais R."/>
            <person name="Cochard B."/>
            <person name="Lefort F."/>
        </authorList>
    </citation>
    <scope>NUCLEOTIDE SEQUENCE [LARGE SCALE GENOMIC DNA]</scope>
    <source>
        <strain evidence="6 7">UBMA197</strain>
    </source>
</reference>